<dbReference type="PROSITE" id="PS51384">
    <property type="entry name" value="FAD_FR"/>
    <property type="match status" value="1"/>
</dbReference>
<keyword evidence="1" id="KW-0285">Flavoprotein</keyword>
<accession>A0A1H6WWE3</accession>
<proteinExistence type="predicted"/>
<dbReference type="PROSITE" id="PS51085">
    <property type="entry name" value="2FE2S_FER_2"/>
    <property type="match status" value="1"/>
</dbReference>
<dbReference type="InterPro" id="IPR012675">
    <property type="entry name" value="Beta-grasp_dom_sf"/>
</dbReference>
<dbReference type="STRING" id="170623.SAMN04244579_03507"/>
<evidence type="ECO:0000256" key="3">
    <source>
        <dbReference type="ARBA" id="ARBA00022723"/>
    </source>
</evidence>
<dbReference type="CDD" id="cd06185">
    <property type="entry name" value="PDR_like"/>
    <property type="match status" value="1"/>
</dbReference>
<keyword evidence="5" id="KW-0408">Iron</keyword>
<dbReference type="GO" id="GO:0051537">
    <property type="term" value="F:2 iron, 2 sulfur cluster binding"/>
    <property type="evidence" value="ECO:0007669"/>
    <property type="project" value="UniProtKB-KW"/>
</dbReference>
<dbReference type="Gene3D" id="3.40.50.80">
    <property type="entry name" value="Nucleotide-binding domain of ferredoxin-NADP reductase (FNR) module"/>
    <property type="match status" value="1"/>
</dbReference>
<evidence type="ECO:0000256" key="2">
    <source>
        <dbReference type="ARBA" id="ARBA00022714"/>
    </source>
</evidence>
<evidence type="ECO:0000259" key="8">
    <source>
        <dbReference type="PROSITE" id="PS51384"/>
    </source>
</evidence>
<feature type="domain" description="2Fe-2S ferredoxin-type" evidence="7">
    <location>
        <begin position="246"/>
        <end position="331"/>
    </location>
</feature>
<dbReference type="SUPFAM" id="SSF63380">
    <property type="entry name" value="Riboflavin synthase domain-like"/>
    <property type="match status" value="1"/>
</dbReference>
<dbReference type="Gene3D" id="3.10.20.30">
    <property type="match status" value="1"/>
</dbReference>
<keyword evidence="3" id="KW-0479">Metal-binding</keyword>
<keyword evidence="4" id="KW-0560">Oxidoreductase</keyword>
<dbReference type="PRINTS" id="PR00409">
    <property type="entry name" value="PHDIOXRDTASE"/>
</dbReference>
<dbReference type="EMBL" id="FNYO01000052">
    <property type="protein sequence ID" value="SEJ21158.1"/>
    <property type="molecule type" value="Genomic_DNA"/>
</dbReference>
<dbReference type="InterPro" id="IPR006058">
    <property type="entry name" value="2Fe2S_fd_BS"/>
</dbReference>
<dbReference type="InterPro" id="IPR017938">
    <property type="entry name" value="Riboflavin_synthase-like_b-brl"/>
</dbReference>
<evidence type="ECO:0000256" key="6">
    <source>
        <dbReference type="ARBA" id="ARBA00023014"/>
    </source>
</evidence>
<dbReference type="InterPro" id="IPR036010">
    <property type="entry name" value="2Fe-2S_ferredoxin-like_sf"/>
</dbReference>
<keyword evidence="6" id="KW-0411">Iron-sulfur</keyword>
<protein>
    <submittedName>
        <fullName evidence="10">Ferredoxin-NADP reductase</fullName>
    </submittedName>
</protein>
<evidence type="ECO:0000259" key="7">
    <source>
        <dbReference type="PROSITE" id="PS51085"/>
    </source>
</evidence>
<dbReference type="CDD" id="cd00207">
    <property type="entry name" value="fer2"/>
    <property type="match status" value="1"/>
</dbReference>
<dbReference type="InterPro" id="IPR039261">
    <property type="entry name" value="FNR_nucleotide-bd"/>
</dbReference>
<dbReference type="RefSeq" id="WP_090733126.1">
    <property type="nucleotide sequence ID" value="NZ_FNYO01000052.1"/>
</dbReference>
<evidence type="ECO:0000256" key="1">
    <source>
        <dbReference type="ARBA" id="ARBA00022630"/>
    </source>
</evidence>
<feature type="domain" description="FAD-binding FR-type" evidence="8">
    <location>
        <begin position="17"/>
        <end position="120"/>
    </location>
</feature>
<organism evidence="10 11">
    <name type="scientific">Azotobacter beijerinckii</name>
    <dbReference type="NCBI Taxonomy" id="170623"/>
    <lineage>
        <taxon>Bacteria</taxon>
        <taxon>Pseudomonadati</taxon>
        <taxon>Pseudomonadota</taxon>
        <taxon>Gammaproteobacteria</taxon>
        <taxon>Pseudomonadales</taxon>
        <taxon>Pseudomonadaceae</taxon>
        <taxon>Azotobacter</taxon>
    </lineage>
</organism>
<dbReference type="InterPro" id="IPR017927">
    <property type="entry name" value="FAD-bd_FR_type"/>
</dbReference>
<sequence>MSINVLKPEYEDTFRAREWEADLLIESKEIVADGVVVITLTDPSGAVLPEWTPGAHIDLVLPNGVTRQYSLCGNLHNCRSYRIGVLRDPGSRGGSQFIHDSLLVGETVRVRGPRNHFSFIDAPEYLFIAGGIGITPILPMIAAAQAASARWRLIYGGRNRNSMAFLDELADYGDQVSIFPADEVGLIPLDSVLSPLRDNVHLYVCGPGPLLDAIEAGTEHWPAGSLHTERFAAKPIEAPPNALEVFEVVCKRSGITLTVGSDKSILEAMEVAGLKVPVSCRAGVCGTCEVNILEGIPDHRDSVLTREERESNEFMLICRSRSLSPKLVLDI</sequence>
<dbReference type="InterPro" id="IPR001433">
    <property type="entry name" value="OxRdtase_FAD/NAD-bd"/>
</dbReference>
<dbReference type="AlphaFoldDB" id="A0A1H6WWE3"/>
<evidence type="ECO:0000313" key="10">
    <source>
        <dbReference type="EMBL" id="SEJ21158.1"/>
    </source>
</evidence>
<dbReference type="InterPro" id="IPR001041">
    <property type="entry name" value="2Fe-2S_ferredoxin-type"/>
</dbReference>
<dbReference type="OrthoDB" id="9801223at2"/>
<evidence type="ECO:0000256" key="4">
    <source>
        <dbReference type="ARBA" id="ARBA00023002"/>
    </source>
</evidence>
<dbReference type="EMBL" id="FNYQ01000055">
    <property type="protein sequence ID" value="SEJ16461.1"/>
    <property type="molecule type" value="Genomic_DNA"/>
</dbReference>
<evidence type="ECO:0000256" key="5">
    <source>
        <dbReference type="ARBA" id="ARBA00023004"/>
    </source>
</evidence>
<dbReference type="InterPro" id="IPR050415">
    <property type="entry name" value="MRET"/>
</dbReference>
<dbReference type="PROSITE" id="PS00197">
    <property type="entry name" value="2FE2S_FER_1"/>
    <property type="match status" value="1"/>
</dbReference>
<keyword evidence="2" id="KW-0001">2Fe-2S</keyword>
<dbReference type="Gene3D" id="2.40.30.10">
    <property type="entry name" value="Translation factors"/>
    <property type="match status" value="1"/>
</dbReference>
<gene>
    <name evidence="9" type="ORF">SAMN04244572_02977</name>
    <name evidence="10" type="ORF">SAMN04244579_03507</name>
</gene>
<evidence type="ECO:0000313" key="9">
    <source>
        <dbReference type="EMBL" id="SEJ16461.1"/>
    </source>
</evidence>
<reference evidence="11 12" key="1">
    <citation type="submission" date="2016-10" db="EMBL/GenBank/DDBJ databases">
        <authorList>
            <person name="de Groot N.N."/>
        </authorList>
    </citation>
    <scope>NUCLEOTIDE SEQUENCE [LARGE SCALE GENOMIC DNA]</scope>
    <source>
        <strain evidence="10 11">DSM 1041</strain>
        <strain evidence="9 12">DSM 373</strain>
    </source>
</reference>
<dbReference type="Pfam" id="PF00175">
    <property type="entry name" value="NAD_binding_1"/>
    <property type="match status" value="1"/>
</dbReference>
<name>A0A1H6WWE3_9GAMM</name>
<dbReference type="Pfam" id="PF00111">
    <property type="entry name" value="Fer2"/>
    <property type="match status" value="1"/>
</dbReference>
<dbReference type="SUPFAM" id="SSF52343">
    <property type="entry name" value="Ferredoxin reductase-like, C-terminal NADP-linked domain"/>
    <property type="match status" value="1"/>
</dbReference>
<dbReference type="GO" id="GO:0016491">
    <property type="term" value="F:oxidoreductase activity"/>
    <property type="evidence" value="ECO:0007669"/>
    <property type="project" value="UniProtKB-KW"/>
</dbReference>
<dbReference type="Proteomes" id="UP000199250">
    <property type="component" value="Unassembled WGS sequence"/>
</dbReference>
<dbReference type="PANTHER" id="PTHR47354:SF1">
    <property type="entry name" value="CARNITINE MONOOXYGENASE REDUCTASE SUBUNIT"/>
    <property type="match status" value="1"/>
</dbReference>
<dbReference type="Proteomes" id="UP000199005">
    <property type="component" value="Unassembled WGS sequence"/>
</dbReference>
<evidence type="ECO:0000313" key="11">
    <source>
        <dbReference type="Proteomes" id="UP000199005"/>
    </source>
</evidence>
<dbReference type="PANTHER" id="PTHR47354">
    <property type="entry name" value="NADH OXIDOREDUCTASE HCR"/>
    <property type="match status" value="1"/>
</dbReference>
<dbReference type="GO" id="GO:0046872">
    <property type="term" value="F:metal ion binding"/>
    <property type="evidence" value="ECO:0007669"/>
    <property type="project" value="UniProtKB-KW"/>
</dbReference>
<evidence type="ECO:0000313" key="12">
    <source>
        <dbReference type="Proteomes" id="UP000199250"/>
    </source>
</evidence>
<dbReference type="SUPFAM" id="SSF54292">
    <property type="entry name" value="2Fe-2S ferredoxin-like"/>
    <property type="match status" value="1"/>
</dbReference>